<feature type="domain" description="HNH nuclease" evidence="1">
    <location>
        <begin position="118"/>
        <end position="141"/>
    </location>
</feature>
<dbReference type="Proteomes" id="UP001501532">
    <property type="component" value="Unassembled WGS sequence"/>
</dbReference>
<evidence type="ECO:0000259" key="1">
    <source>
        <dbReference type="Pfam" id="PF13392"/>
    </source>
</evidence>
<sequence length="164" mass="18727">MSNGRRPRPTPDELRGTVAESVCLSEVLRRLQRPDNRWQRALLSRWITEEGLTTAHFLGQGHQRGKRSLNAKRPEEILVRHDGHRRTSTARLRRALSDIGVPEQCVGCGVGPTWLGKPMTLEIDHINGDWRDNRRENLRLLCPNCHAITSTWCRGGRRAVRSAQ</sequence>
<comment type="caution">
    <text evidence="2">The sequence shown here is derived from an EMBL/GenBank/DDBJ whole genome shotgun (WGS) entry which is preliminary data.</text>
</comment>
<name>A0ABP6LR67_9ACTN</name>
<protein>
    <recommendedName>
        <fullName evidence="1">HNH nuclease domain-containing protein</fullName>
    </recommendedName>
</protein>
<gene>
    <name evidence="2" type="ORF">GCM10010448_42550</name>
</gene>
<dbReference type="EMBL" id="BAAAUF010000040">
    <property type="protein sequence ID" value="GAA3054689.1"/>
    <property type="molecule type" value="Genomic_DNA"/>
</dbReference>
<evidence type="ECO:0000313" key="3">
    <source>
        <dbReference type="Proteomes" id="UP001501532"/>
    </source>
</evidence>
<dbReference type="CDD" id="cd00085">
    <property type="entry name" value="HNHc"/>
    <property type="match status" value="1"/>
</dbReference>
<reference evidence="3" key="1">
    <citation type="journal article" date="2019" name="Int. J. Syst. Evol. Microbiol.">
        <title>The Global Catalogue of Microorganisms (GCM) 10K type strain sequencing project: providing services to taxonomists for standard genome sequencing and annotation.</title>
        <authorList>
            <consortium name="The Broad Institute Genomics Platform"/>
            <consortium name="The Broad Institute Genome Sequencing Center for Infectious Disease"/>
            <person name="Wu L."/>
            <person name="Ma J."/>
        </authorList>
    </citation>
    <scope>NUCLEOTIDE SEQUENCE [LARGE SCALE GENOMIC DNA]</scope>
    <source>
        <strain evidence="3">JCM 9091</strain>
    </source>
</reference>
<proteinExistence type="predicted"/>
<keyword evidence="3" id="KW-1185">Reference proteome</keyword>
<dbReference type="InterPro" id="IPR003615">
    <property type="entry name" value="HNH_nuc"/>
</dbReference>
<evidence type="ECO:0000313" key="2">
    <source>
        <dbReference type="EMBL" id="GAA3054689.1"/>
    </source>
</evidence>
<dbReference type="Pfam" id="PF13392">
    <property type="entry name" value="HNH_3"/>
    <property type="match status" value="1"/>
</dbReference>
<organism evidence="2 3">
    <name type="scientific">Streptomyces glomeratus</name>
    <dbReference type="NCBI Taxonomy" id="284452"/>
    <lineage>
        <taxon>Bacteria</taxon>
        <taxon>Bacillati</taxon>
        <taxon>Actinomycetota</taxon>
        <taxon>Actinomycetes</taxon>
        <taxon>Kitasatosporales</taxon>
        <taxon>Streptomycetaceae</taxon>
        <taxon>Streptomyces</taxon>
    </lineage>
</organism>
<accession>A0ABP6LR67</accession>